<comment type="caution">
    <text evidence="18">The sequence shown here is derived from an EMBL/GenBank/DDBJ whole genome shotgun (WGS) entry which is preliminary data.</text>
</comment>
<feature type="transmembrane region" description="Helical" evidence="14">
    <location>
        <begin position="64"/>
        <end position="83"/>
    </location>
</feature>
<dbReference type="GO" id="GO:0016020">
    <property type="term" value="C:membrane"/>
    <property type="evidence" value="ECO:0007669"/>
    <property type="project" value="UniProtKB-SubCell"/>
</dbReference>
<dbReference type="InterPro" id="IPR006153">
    <property type="entry name" value="Cation/H_exchanger_TM"/>
</dbReference>
<sequence>LLTPTSTSYICTCPELGAINVGARYLVEASLDRSKPVSNTLWYDVAMAKVASNGAFQGENPLDFALPLAIFQICLVLVVTRGLAYLLRPLRQPRVIAEIIGGILLGPSALGRSTKFLHTVFPPASMTVLDTLANLGLLFFLFLVGLELDLNAIRRTGRKALAISLSGIALPFALGIGTSFAFRATIIPKDARQAPFLVFMGVALSITAFPVLARILTELKLLTTDLGRMALSAAAVDDVVAWILLALAIALSGTTTSPIISLWVLLTAAGFVASAFLLLRPALAWLARRCREGEPIKEVYVCAMLAVVLAAGFVTDAIGIHALFGGFVVGVVVPKDGPFAGMLIEKVEDLVTGLFLPLYFVSSGLKTNVATIRGAKSWGLLVLVIANACVGKIGGAVATALLVKIPAREAVTLGFLMNTKGLVELVVLNIGRDRKVLNDEAFAIMVVMALFTTFITTPIVMAIYKPARPSAPYKRRTVADAGDGELRVLACFHTSRNIPTLLNLVESSRGTTGRRGVVLYAMHLVELSERSSAITMVQRAPFFNSASAADRPEGQMLVAFEAFQQLSSVRVRAMTAVSDLDTIHRDIIDSAVDKRAAIVVLPYHRALQHDGSFASLGSAYHAINRRVLREAPCSVAVLVDRGLGGHAQVSAKNVSFSVAALFFGGADDREALAYATRMAEHPGVAVTLARFRPDRPHSGEETAADEAAVEAFKANVGAVKDGSVHFEEREDAVTKEEVLETIESLSSFNVFVVGRMPPTSPLVENPEDELGPVGSYLVCPEFRTSASVLVVKRYDPATNPKSKRYDPMATTEDDERDVEIGGATVAPMPWSPPTRETA</sequence>
<evidence type="ECO:0000256" key="1">
    <source>
        <dbReference type="ARBA" id="ARBA00003198"/>
    </source>
</evidence>
<dbReference type="PANTHER" id="PTHR32468">
    <property type="entry name" value="CATION/H + ANTIPORTER"/>
    <property type="match status" value="1"/>
</dbReference>
<dbReference type="GO" id="GO:0006813">
    <property type="term" value="P:potassium ion transport"/>
    <property type="evidence" value="ECO:0007669"/>
    <property type="project" value="UniProtKB-KW"/>
</dbReference>
<evidence type="ECO:0000256" key="14">
    <source>
        <dbReference type="SAM" id="Phobius"/>
    </source>
</evidence>
<evidence type="ECO:0000259" key="16">
    <source>
        <dbReference type="Pfam" id="PF23256"/>
    </source>
</evidence>
<dbReference type="InterPro" id="IPR038770">
    <property type="entry name" value="Na+/solute_symporter_sf"/>
</dbReference>
<keyword evidence="4" id="KW-0813">Transport</keyword>
<feature type="transmembrane region" description="Helical" evidence="14">
    <location>
        <begin position="410"/>
        <end position="430"/>
    </location>
</feature>
<evidence type="ECO:0000256" key="12">
    <source>
        <dbReference type="ARBA" id="ARBA00038341"/>
    </source>
</evidence>
<evidence type="ECO:0000313" key="19">
    <source>
        <dbReference type="Proteomes" id="UP000324897"/>
    </source>
</evidence>
<evidence type="ECO:0000259" key="15">
    <source>
        <dbReference type="Pfam" id="PF00999"/>
    </source>
</evidence>
<feature type="transmembrane region" description="Helical" evidence="14">
    <location>
        <begin position="300"/>
        <end position="333"/>
    </location>
</feature>
<feature type="domain" description="Cation/H+ exchanger transmembrane" evidence="15">
    <location>
        <begin position="83"/>
        <end position="460"/>
    </location>
</feature>
<feature type="transmembrane region" description="Helical" evidence="14">
    <location>
        <begin position="229"/>
        <end position="253"/>
    </location>
</feature>
<gene>
    <name evidence="18" type="ORF">EJB05_33204</name>
</gene>
<comment type="similarity">
    <text evidence="12">Belongs to the monovalent cation:proton antiporter 2 (CPA2) transporter (TC 2.A.37) family. CHX (TC 2.A.37.4) subfamily.</text>
</comment>
<evidence type="ECO:0000256" key="9">
    <source>
        <dbReference type="ARBA" id="ARBA00022989"/>
    </source>
</evidence>
<evidence type="ECO:0000259" key="17">
    <source>
        <dbReference type="Pfam" id="PF23259"/>
    </source>
</evidence>
<dbReference type="Pfam" id="PF23256">
    <property type="entry name" value="CHX17_2nd"/>
    <property type="match status" value="1"/>
</dbReference>
<accession>A0A5J9U176</accession>
<dbReference type="GO" id="GO:0015297">
    <property type="term" value="F:antiporter activity"/>
    <property type="evidence" value="ECO:0007669"/>
    <property type="project" value="UniProtKB-KW"/>
</dbReference>
<evidence type="ECO:0000256" key="7">
    <source>
        <dbReference type="ARBA" id="ARBA00022692"/>
    </source>
</evidence>
<dbReference type="OrthoDB" id="2687058at2759"/>
<proteinExistence type="inferred from homology"/>
<evidence type="ECO:0000313" key="18">
    <source>
        <dbReference type="EMBL" id="TVU17187.1"/>
    </source>
</evidence>
<dbReference type="GO" id="GO:0012505">
    <property type="term" value="C:endomembrane system"/>
    <property type="evidence" value="ECO:0007669"/>
    <property type="project" value="TreeGrafter"/>
</dbReference>
<feature type="domain" description="Cation/H(+) antiporter C-terminal" evidence="17">
    <location>
        <begin position="655"/>
        <end position="794"/>
    </location>
</feature>
<evidence type="ECO:0000256" key="8">
    <source>
        <dbReference type="ARBA" id="ARBA00022958"/>
    </source>
</evidence>
<feature type="transmembrane region" description="Helical" evidence="14">
    <location>
        <begin position="442"/>
        <end position="464"/>
    </location>
</feature>
<reference evidence="18 19" key="1">
    <citation type="journal article" date="2019" name="Sci. Rep.">
        <title>A high-quality genome of Eragrostis curvula grass provides insights into Poaceae evolution and supports new strategies to enhance forage quality.</title>
        <authorList>
            <person name="Carballo J."/>
            <person name="Santos B.A.C.M."/>
            <person name="Zappacosta D."/>
            <person name="Garbus I."/>
            <person name="Selva J.P."/>
            <person name="Gallo C.A."/>
            <person name="Diaz A."/>
            <person name="Albertini E."/>
            <person name="Caccamo M."/>
            <person name="Echenique V."/>
        </authorList>
    </citation>
    <scope>NUCLEOTIDE SEQUENCE [LARGE SCALE GENOMIC DNA]</scope>
    <source>
        <strain evidence="19">cv. Victoria</strain>
        <tissue evidence="18">Leaf</tissue>
    </source>
</reference>
<evidence type="ECO:0000256" key="6">
    <source>
        <dbReference type="ARBA" id="ARBA00022538"/>
    </source>
</evidence>
<evidence type="ECO:0000256" key="2">
    <source>
        <dbReference type="ARBA" id="ARBA00004119"/>
    </source>
</evidence>
<dbReference type="AlphaFoldDB" id="A0A5J9U176"/>
<keyword evidence="8" id="KW-0630">Potassium</keyword>
<keyword evidence="5" id="KW-0050">Antiport</keyword>
<keyword evidence="9 14" id="KW-1133">Transmembrane helix</keyword>
<keyword evidence="6" id="KW-0633">Potassium transport</keyword>
<keyword evidence="10" id="KW-0406">Ion transport</keyword>
<evidence type="ECO:0000256" key="10">
    <source>
        <dbReference type="ARBA" id="ARBA00023065"/>
    </source>
</evidence>
<evidence type="ECO:0000256" key="11">
    <source>
        <dbReference type="ARBA" id="ARBA00023136"/>
    </source>
</evidence>
<feature type="domain" description="Cation/H(+) antiporter central" evidence="16">
    <location>
        <begin position="514"/>
        <end position="653"/>
    </location>
</feature>
<dbReference type="FunFam" id="1.20.1530.20:FF:000003">
    <property type="entry name" value="Cation/H(+) antiporter 15"/>
    <property type="match status" value="1"/>
</dbReference>
<evidence type="ECO:0000256" key="4">
    <source>
        <dbReference type="ARBA" id="ARBA00022448"/>
    </source>
</evidence>
<evidence type="ECO:0000256" key="13">
    <source>
        <dbReference type="SAM" id="MobiDB-lite"/>
    </source>
</evidence>
<comment type="function">
    <text evidence="1">May function as sodium-coupled metabolite transporter across the chloroplast envelope.</text>
</comment>
<dbReference type="Gene3D" id="1.20.1530.20">
    <property type="match status" value="1"/>
</dbReference>
<dbReference type="EMBL" id="RWGY01000029">
    <property type="protein sequence ID" value="TVU17187.1"/>
    <property type="molecule type" value="Genomic_DNA"/>
</dbReference>
<dbReference type="InterPro" id="IPR057290">
    <property type="entry name" value="CHX17_C"/>
</dbReference>
<name>A0A5J9U176_9POAL</name>
<dbReference type="PANTHER" id="PTHR32468:SF72">
    <property type="entry name" value="CATION_H(+) ANTIPORTER 19"/>
    <property type="match status" value="1"/>
</dbReference>
<dbReference type="GO" id="GO:0009941">
    <property type="term" value="C:chloroplast envelope"/>
    <property type="evidence" value="ECO:0007669"/>
    <property type="project" value="UniProtKB-SubCell"/>
</dbReference>
<evidence type="ECO:0000256" key="5">
    <source>
        <dbReference type="ARBA" id="ARBA00022449"/>
    </source>
</evidence>
<dbReference type="InterPro" id="IPR050794">
    <property type="entry name" value="CPA2_transporter"/>
</dbReference>
<organism evidence="18 19">
    <name type="scientific">Eragrostis curvula</name>
    <name type="common">weeping love grass</name>
    <dbReference type="NCBI Taxonomy" id="38414"/>
    <lineage>
        <taxon>Eukaryota</taxon>
        <taxon>Viridiplantae</taxon>
        <taxon>Streptophyta</taxon>
        <taxon>Embryophyta</taxon>
        <taxon>Tracheophyta</taxon>
        <taxon>Spermatophyta</taxon>
        <taxon>Magnoliopsida</taxon>
        <taxon>Liliopsida</taxon>
        <taxon>Poales</taxon>
        <taxon>Poaceae</taxon>
        <taxon>PACMAD clade</taxon>
        <taxon>Chloridoideae</taxon>
        <taxon>Eragrostideae</taxon>
        <taxon>Eragrostidinae</taxon>
        <taxon>Eragrostis</taxon>
    </lineage>
</organism>
<feature type="region of interest" description="Disordered" evidence="13">
    <location>
        <begin position="798"/>
        <end position="838"/>
    </location>
</feature>
<comment type="subcellular location">
    <subcellularLocation>
        <location evidence="3">Membrane</location>
        <topology evidence="3">Multi-pass membrane protein</topology>
    </subcellularLocation>
    <subcellularLocation>
        <location evidence="2">Plastid</location>
        <location evidence="2">Chloroplast envelope</location>
    </subcellularLocation>
</comment>
<dbReference type="GO" id="GO:1902600">
    <property type="term" value="P:proton transmembrane transport"/>
    <property type="evidence" value="ECO:0007669"/>
    <property type="project" value="InterPro"/>
</dbReference>
<dbReference type="Pfam" id="PF23259">
    <property type="entry name" value="CHX17_C"/>
    <property type="match status" value="1"/>
</dbReference>
<feature type="transmembrane region" description="Helical" evidence="14">
    <location>
        <begin position="194"/>
        <end position="217"/>
    </location>
</feature>
<dbReference type="Pfam" id="PF00999">
    <property type="entry name" value="Na_H_Exchanger"/>
    <property type="match status" value="1"/>
</dbReference>
<feature type="non-terminal residue" evidence="18">
    <location>
        <position position="1"/>
    </location>
</feature>
<feature type="transmembrane region" description="Helical" evidence="14">
    <location>
        <begin position="259"/>
        <end position="279"/>
    </location>
</feature>
<feature type="transmembrane region" description="Helical" evidence="14">
    <location>
        <begin position="378"/>
        <end position="403"/>
    </location>
</feature>
<evidence type="ECO:0000256" key="3">
    <source>
        <dbReference type="ARBA" id="ARBA00004141"/>
    </source>
</evidence>
<feature type="transmembrane region" description="Helical" evidence="14">
    <location>
        <begin position="131"/>
        <end position="148"/>
    </location>
</feature>
<feature type="transmembrane region" description="Helical" evidence="14">
    <location>
        <begin position="95"/>
        <end position="111"/>
    </location>
</feature>
<feature type="transmembrane region" description="Helical" evidence="14">
    <location>
        <begin position="160"/>
        <end position="182"/>
    </location>
</feature>
<dbReference type="Proteomes" id="UP000324897">
    <property type="component" value="Chromosome 7"/>
</dbReference>
<dbReference type="GO" id="GO:0006885">
    <property type="term" value="P:regulation of pH"/>
    <property type="evidence" value="ECO:0007669"/>
    <property type="project" value="TreeGrafter"/>
</dbReference>
<dbReference type="InterPro" id="IPR057291">
    <property type="entry name" value="CHX17_2nd"/>
</dbReference>
<keyword evidence="19" id="KW-1185">Reference proteome</keyword>
<keyword evidence="11 14" id="KW-0472">Membrane</keyword>
<keyword evidence="7 14" id="KW-0812">Transmembrane</keyword>
<protein>
    <submittedName>
        <fullName evidence="18">Uncharacterized protein</fullName>
    </submittedName>
</protein>